<gene>
    <name evidence="2" type="ORF">DC083_08870</name>
</gene>
<reference evidence="3" key="1">
    <citation type="submission" date="2018-05" db="EMBL/GenBank/DDBJ databases">
        <title>Ignatzschineria dubaiensis sp. nov., isolated from necrotic foot tissues of dromedaries (Camelus dromedarius) and associated maggots in Dubai, United Arab Emirates.</title>
        <authorList>
            <person name="Tsang C.C."/>
            <person name="Tang J.Y.M."/>
            <person name="Fong J.Y.H."/>
            <person name="Kinne J."/>
            <person name="Lee H.H."/>
            <person name="Joseph M."/>
            <person name="Jose S."/>
            <person name="Schuster R.K."/>
            <person name="Tang Y."/>
            <person name="Sivakumar S."/>
            <person name="Chen J.H.K."/>
            <person name="Teng J.L.L."/>
            <person name="Lau S.K.P."/>
            <person name="Wernery U."/>
            <person name="Woo P.C.Y."/>
        </authorList>
    </citation>
    <scope>NUCLEOTIDE SEQUENCE [LARGE SCALE GENOMIC DNA]</scope>
    <source>
        <strain evidence="3">KCTC 22644</strain>
    </source>
</reference>
<feature type="transmembrane region" description="Helical" evidence="1">
    <location>
        <begin position="41"/>
        <end position="59"/>
    </location>
</feature>
<keyword evidence="1" id="KW-0812">Transmembrane</keyword>
<name>A0A2U2ACX9_9GAMM</name>
<keyword evidence="3" id="KW-1185">Reference proteome</keyword>
<dbReference type="OrthoDB" id="9822457at2"/>
<evidence type="ECO:0000313" key="3">
    <source>
        <dbReference type="Proteomes" id="UP000245020"/>
    </source>
</evidence>
<keyword evidence="1" id="KW-0472">Membrane</keyword>
<dbReference type="AlphaFoldDB" id="A0A2U2ACX9"/>
<comment type="caution">
    <text evidence="2">The sequence shown here is derived from an EMBL/GenBank/DDBJ whole genome shotgun (WGS) entry which is preliminary data.</text>
</comment>
<dbReference type="RefSeq" id="WP_109189861.1">
    <property type="nucleotide sequence ID" value="NZ_BMYA01000004.1"/>
</dbReference>
<sequence>MNTEFARAIEKVTQQQEKIEQYRIAVKELEKDSTNFDKVPGIYSFFMLTIAALFGYFAYKFLEDSAWWWITLAVLGAVGASVYLSSALIKFDMKSRLERLIKDQRKSLKKVTKTGSEEVAKLGMATIDQIAQKTALGELDQDLLKALMDIMVQQKLVQEIKLNENKVLYKGLMPQAQMNIISEVIQVD</sequence>
<proteinExistence type="predicted"/>
<keyword evidence="1" id="KW-1133">Transmembrane helix</keyword>
<organism evidence="2 3">
    <name type="scientific">Ignatzschineria ureiclastica</name>
    <dbReference type="NCBI Taxonomy" id="472582"/>
    <lineage>
        <taxon>Bacteria</taxon>
        <taxon>Pseudomonadati</taxon>
        <taxon>Pseudomonadota</taxon>
        <taxon>Gammaproteobacteria</taxon>
        <taxon>Cardiobacteriales</taxon>
        <taxon>Ignatzschineriaceae</taxon>
        <taxon>Ignatzschineria</taxon>
    </lineage>
</organism>
<dbReference type="EMBL" id="QEWQ01000006">
    <property type="protein sequence ID" value="PWD80419.1"/>
    <property type="molecule type" value="Genomic_DNA"/>
</dbReference>
<dbReference type="Proteomes" id="UP000245020">
    <property type="component" value="Unassembled WGS sequence"/>
</dbReference>
<evidence type="ECO:0000256" key="1">
    <source>
        <dbReference type="SAM" id="Phobius"/>
    </source>
</evidence>
<evidence type="ECO:0000313" key="2">
    <source>
        <dbReference type="EMBL" id="PWD80419.1"/>
    </source>
</evidence>
<feature type="transmembrane region" description="Helical" evidence="1">
    <location>
        <begin position="65"/>
        <end position="89"/>
    </location>
</feature>
<accession>A0A2U2ACX9</accession>
<protein>
    <submittedName>
        <fullName evidence="2">Uncharacterized protein</fullName>
    </submittedName>
</protein>